<reference evidence="7" key="1">
    <citation type="submission" date="2022-11" db="UniProtKB">
        <authorList>
            <consortium name="WormBaseParasite"/>
        </authorList>
    </citation>
    <scope>IDENTIFICATION</scope>
</reference>
<dbReference type="EC" id="1.-.-.-" evidence="5"/>
<dbReference type="Pfam" id="PF00743">
    <property type="entry name" value="FMO-like"/>
    <property type="match status" value="1"/>
</dbReference>
<keyword evidence="5" id="KW-0503">Monooxygenase</keyword>
<dbReference type="GO" id="GO:0050660">
    <property type="term" value="F:flavin adenine dinucleotide binding"/>
    <property type="evidence" value="ECO:0007669"/>
    <property type="project" value="InterPro"/>
</dbReference>
<evidence type="ECO:0000256" key="2">
    <source>
        <dbReference type="ARBA" id="ARBA00022630"/>
    </source>
</evidence>
<dbReference type="WBParaSite" id="PSU_v2.g19462.t1">
    <property type="protein sequence ID" value="PSU_v2.g19462.t1"/>
    <property type="gene ID" value="PSU_v2.g19462"/>
</dbReference>
<keyword evidence="4 5" id="KW-0560">Oxidoreductase</keyword>
<evidence type="ECO:0000256" key="5">
    <source>
        <dbReference type="RuleBase" id="RU361177"/>
    </source>
</evidence>
<evidence type="ECO:0000256" key="4">
    <source>
        <dbReference type="ARBA" id="ARBA00023002"/>
    </source>
</evidence>
<keyword evidence="6" id="KW-1185">Reference proteome</keyword>
<evidence type="ECO:0000313" key="7">
    <source>
        <dbReference type="WBParaSite" id="PSU_v2.g19462.t1"/>
    </source>
</evidence>
<dbReference type="AlphaFoldDB" id="A0A914YIX1"/>
<accession>A0A914YIX1</accession>
<dbReference type="InterPro" id="IPR020946">
    <property type="entry name" value="Flavin_mOase-like"/>
</dbReference>
<name>A0A914YIX1_9BILA</name>
<keyword evidence="2 5" id="KW-0285">Flavoprotein</keyword>
<keyword evidence="3 5" id="KW-0274">FAD</keyword>
<evidence type="ECO:0000256" key="1">
    <source>
        <dbReference type="ARBA" id="ARBA00009183"/>
    </source>
</evidence>
<dbReference type="Gene3D" id="3.50.50.60">
    <property type="entry name" value="FAD/NAD(P)-binding domain"/>
    <property type="match status" value="1"/>
</dbReference>
<protein>
    <recommendedName>
        <fullName evidence="5">Flavin-containing monooxygenase</fullName>
        <ecNumber evidence="5">1.-.-.-</ecNumber>
    </recommendedName>
</protein>
<comment type="cofactor">
    <cofactor evidence="5">
        <name>FAD</name>
        <dbReference type="ChEBI" id="CHEBI:57692"/>
    </cofactor>
</comment>
<organism evidence="6 7">
    <name type="scientific">Panagrolaimus superbus</name>
    <dbReference type="NCBI Taxonomy" id="310955"/>
    <lineage>
        <taxon>Eukaryota</taxon>
        <taxon>Metazoa</taxon>
        <taxon>Ecdysozoa</taxon>
        <taxon>Nematoda</taxon>
        <taxon>Chromadorea</taxon>
        <taxon>Rhabditida</taxon>
        <taxon>Tylenchina</taxon>
        <taxon>Panagrolaimomorpha</taxon>
        <taxon>Panagrolaimoidea</taxon>
        <taxon>Panagrolaimidae</taxon>
        <taxon>Panagrolaimus</taxon>
    </lineage>
</organism>
<sequence>MDHDLFGLRPNHRFFEQHPTVNDALANLLASGMITVTEDVETFEEKAVIVKGGRRFACNELILGTGYTFSFPFLKPSNLIPIKEHQVTLYKFVFPINDPSLAVIGLIQPIGSVAPISEMQSRWIASIFASKLSLPSITDMIADIETKN</sequence>
<dbReference type="SUPFAM" id="SSF51905">
    <property type="entry name" value="FAD/NAD(P)-binding domain"/>
    <property type="match status" value="1"/>
</dbReference>
<evidence type="ECO:0000313" key="6">
    <source>
        <dbReference type="Proteomes" id="UP000887577"/>
    </source>
</evidence>
<dbReference type="GO" id="GO:0004499">
    <property type="term" value="F:N,N-dimethylaniline monooxygenase activity"/>
    <property type="evidence" value="ECO:0007669"/>
    <property type="project" value="InterPro"/>
</dbReference>
<proteinExistence type="inferred from homology"/>
<comment type="similarity">
    <text evidence="1 5">Belongs to the FMO family.</text>
</comment>
<dbReference type="PANTHER" id="PTHR23023">
    <property type="entry name" value="DIMETHYLANILINE MONOOXYGENASE"/>
    <property type="match status" value="1"/>
</dbReference>
<dbReference type="InterPro" id="IPR050346">
    <property type="entry name" value="FMO-like"/>
</dbReference>
<dbReference type="Proteomes" id="UP000887577">
    <property type="component" value="Unplaced"/>
</dbReference>
<dbReference type="InterPro" id="IPR036188">
    <property type="entry name" value="FAD/NAD-bd_sf"/>
</dbReference>
<dbReference type="GO" id="GO:0050661">
    <property type="term" value="F:NADP binding"/>
    <property type="evidence" value="ECO:0007669"/>
    <property type="project" value="InterPro"/>
</dbReference>
<evidence type="ECO:0000256" key="3">
    <source>
        <dbReference type="ARBA" id="ARBA00022827"/>
    </source>
</evidence>